<evidence type="ECO:0000313" key="3">
    <source>
        <dbReference type="Proteomes" id="UP001558613"/>
    </source>
</evidence>
<comment type="caution">
    <text evidence="2">The sequence shown here is derived from an EMBL/GenBank/DDBJ whole genome shotgun (WGS) entry which is preliminary data.</text>
</comment>
<dbReference type="EMBL" id="JAYMGO010000068">
    <property type="protein sequence ID" value="KAL1246885.1"/>
    <property type="molecule type" value="Genomic_DNA"/>
</dbReference>
<gene>
    <name evidence="2" type="ORF">QQF64_034744</name>
</gene>
<dbReference type="Proteomes" id="UP001558613">
    <property type="component" value="Unassembled WGS sequence"/>
</dbReference>
<name>A0ABR3L3I1_9TELE</name>
<evidence type="ECO:0000313" key="2">
    <source>
        <dbReference type="EMBL" id="KAL1246885.1"/>
    </source>
</evidence>
<keyword evidence="3" id="KW-1185">Reference proteome</keyword>
<feature type="region of interest" description="Disordered" evidence="1">
    <location>
        <begin position="1"/>
        <end position="73"/>
    </location>
</feature>
<sequence>MEIDHNSSENFDEQIFLLQCRDRRKPPPKKPPPDGDKSTQKDKGRGPGLPPRVYEHPRHIQTPPHFPSLEESQHELTSVGGFSRGVSRNVLEQITSFALGMSYHLPLVQHIQFIFDLMEYSLNISGLIDFAIQGERFGILLRTDGILSFLSALRGDDFFPPTRWRHRCHPDRSAGFLLEGSGALWPFPPLLNAACSEQDSEPGARLTCRILLHLFRTPQRNPCPQDGTKSDKSTVGIRSSCDRHLLAASQNSIVVGAVFAVLKAVFMLDDIGEDDMGSKKSGGRNVSIETASLVVYAKYVLKSICQQEWVGERCLKSLSEDSSALQDPVLVNIQAQRLLQLICYPHRQLDSEEGENPQRQRIKRILQNMDQWTMRQSSLELQLMIKQSSNNVSEACLLSPSPLDDFSSFLQEVAEMNSVTPPGRAPLFPKALSPKQQRHKLKTLLGRSSLFGGRLGAPLMLPFLSQHPSAPSLTCLKGQKMSRGGVSDFPHSQSSRKNSVTSKPRNLGESTAAAASAQQTRDSSPVSRRGRSLHKGKKFGFEKGGLRVNQAEDFSLGVRGPEALGPALLGGGVLGRFGSTAKSRILRSSTGSCFTTPTSSPSSAVILAPLNRPKKEGEPAYTSCS</sequence>
<feature type="compositionally biased region" description="Low complexity" evidence="1">
    <location>
        <begin position="510"/>
        <end position="520"/>
    </location>
</feature>
<evidence type="ECO:0000256" key="1">
    <source>
        <dbReference type="SAM" id="MobiDB-lite"/>
    </source>
</evidence>
<organism evidence="2 3">
    <name type="scientific">Cirrhinus molitorella</name>
    <name type="common">mud carp</name>
    <dbReference type="NCBI Taxonomy" id="172907"/>
    <lineage>
        <taxon>Eukaryota</taxon>
        <taxon>Metazoa</taxon>
        <taxon>Chordata</taxon>
        <taxon>Craniata</taxon>
        <taxon>Vertebrata</taxon>
        <taxon>Euteleostomi</taxon>
        <taxon>Actinopterygii</taxon>
        <taxon>Neopterygii</taxon>
        <taxon>Teleostei</taxon>
        <taxon>Ostariophysi</taxon>
        <taxon>Cypriniformes</taxon>
        <taxon>Cyprinidae</taxon>
        <taxon>Labeoninae</taxon>
        <taxon>Labeonini</taxon>
        <taxon>Cirrhinus</taxon>
    </lineage>
</organism>
<feature type="compositionally biased region" description="Basic residues" evidence="1">
    <location>
        <begin position="528"/>
        <end position="538"/>
    </location>
</feature>
<accession>A0ABR3L3I1</accession>
<proteinExistence type="predicted"/>
<feature type="region of interest" description="Disordered" evidence="1">
    <location>
        <begin position="474"/>
        <end position="538"/>
    </location>
</feature>
<feature type="compositionally biased region" description="Polar residues" evidence="1">
    <location>
        <begin position="490"/>
        <end position="504"/>
    </location>
</feature>
<feature type="compositionally biased region" description="Basic and acidic residues" evidence="1">
    <location>
        <begin position="31"/>
        <end position="45"/>
    </location>
</feature>
<reference evidence="2 3" key="1">
    <citation type="submission" date="2023-09" db="EMBL/GenBank/DDBJ databases">
        <authorList>
            <person name="Wang M."/>
        </authorList>
    </citation>
    <scope>NUCLEOTIDE SEQUENCE [LARGE SCALE GENOMIC DNA]</scope>
    <source>
        <strain evidence="2">GT-2023</strain>
        <tissue evidence="2">Liver</tissue>
    </source>
</reference>
<protein>
    <submittedName>
        <fullName evidence="2">Uncharacterized protein</fullName>
    </submittedName>
</protein>